<dbReference type="InterPro" id="IPR026590">
    <property type="entry name" value="Ssirtuin_cat_dom"/>
</dbReference>
<sequence>VTDIETSLNKAAKLVRKAEGILVGTGAGMGVDSGLPDFRGNEGFWRAYPPIEKLGLRFDEMANPRWFANDPTLAWGFYGHRLHLYRDATPHDGFGILTRWAENMPLGNFVYTSNVDGHFQRAGLAPGKILECHGSLNHLQCLADCGQAIWPAEDTQVSVDLATLRASPPLPACPSCGELARPNVLMFGDWGWDSGRTNEQHKRFLNWTDKVEGRKVIAIEIGAGKAVPTVRHACEQFAADSDGDLIRINPRDINVPRGSIALPLGGLEALNRLDEILNS</sequence>
<dbReference type="InterPro" id="IPR003000">
    <property type="entry name" value="Sirtuin"/>
</dbReference>
<organism evidence="4">
    <name type="scientific">marine metagenome</name>
    <dbReference type="NCBI Taxonomy" id="408172"/>
    <lineage>
        <taxon>unclassified sequences</taxon>
        <taxon>metagenomes</taxon>
        <taxon>ecological metagenomes</taxon>
    </lineage>
</organism>
<dbReference type="PROSITE" id="PS50305">
    <property type="entry name" value="SIRTUIN"/>
    <property type="match status" value="1"/>
</dbReference>
<dbReference type="PANTHER" id="PTHR11085:SF10">
    <property type="entry name" value="NAD-DEPENDENT PROTEIN DEACYLASE SIRTUIN-5, MITOCHONDRIAL-RELATED"/>
    <property type="match status" value="1"/>
</dbReference>
<dbReference type="Gene3D" id="3.30.1600.10">
    <property type="entry name" value="SIR2/SIRT2 'Small Domain"/>
    <property type="match status" value="1"/>
</dbReference>
<reference evidence="4" key="1">
    <citation type="submission" date="2018-05" db="EMBL/GenBank/DDBJ databases">
        <authorList>
            <person name="Lanie J.A."/>
            <person name="Ng W.-L."/>
            <person name="Kazmierczak K.M."/>
            <person name="Andrzejewski T.M."/>
            <person name="Davidsen T.M."/>
            <person name="Wayne K.J."/>
            <person name="Tettelin H."/>
            <person name="Glass J.I."/>
            <person name="Rusch D."/>
            <person name="Podicherti R."/>
            <person name="Tsui H.-C.T."/>
            <person name="Winkler M.E."/>
        </authorList>
    </citation>
    <scope>NUCLEOTIDE SEQUENCE</scope>
</reference>
<keyword evidence="1" id="KW-0808">Transferase</keyword>
<feature type="domain" description="Deacetylase sirtuin-type" evidence="3">
    <location>
        <begin position="1"/>
        <end position="279"/>
    </location>
</feature>
<evidence type="ECO:0000313" key="4">
    <source>
        <dbReference type="EMBL" id="SVB77455.1"/>
    </source>
</evidence>
<feature type="non-terminal residue" evidence="4">
    <location>
        <position position="1"/>
    </location>
</feature>
<dbReference type="EMBL" id="UINC01056891">
    <property type="protein sequence ID" value="SVB77455.1"/>
    <property type="molecule type" value="Genomic_DNA"/>
</dbReference>
<accession>A0A382GRL1</accession>
<evidence type="ECO:0000256" key="1">
    <source>
        <dbReference type="ARBA" id="ARBA00022679"/>
    </source>
</evidence>
<dbReference type="GO" id="GO:0017136">
    <property type="term" value="F:histone deacetylase activity, NAD-dependent"/>
    <property type="evidence" value="ECO:0007669"/>
    <property type="project" value="TreeGrafter"/>
</dbReference>
<dbReference type="GO" id="GO:0070403">
    <property type="term" value="F:NAD+ binding"/>
    <property type="evidence" value="ECO:0007669"/>
    <property type="project" value="InterPro"/>
</dbReference>
<dbReference type="AlphaFoldDB" id="A0A382GRL1"/>
<proteinExistence type="predicted"/>
<dbReference type="PANTHER" id="PTHR11085">
    <property type="entry name" value="NAD-DEPENDENT PROTEIN DEACYLASE SIRTUIN-5, MITOCHONDRIAL-RELATED"/>
    <property type="match status" value="1"/>
</dbReference>
<dbReference type="Pfam" id="PF02146">
    <property type="entry name" value="SIR2"/>
    <property type="match status" value="1"/>
</dbReference>
<name>A0A382GRL1_9ZZZZ</name>
<keyword evidence="2" id="KW-0520">NAD</keyword>
<dbReference type="InterPro" id="IPR029035">
    <property type="entry name" value="DHS-like_NAD/FAD-binding_dom"/>
</dbReference>
<dbReference type="InterPro" id="IPR050134">
    <property type="entry name" value="NAD-dep_sirtuin_deacylases"/>
</dbReference>
<protein>
    <recommendedName>
        <fullName evidence="3">Deacetylase sirtuin-type domain-containing protein</fullName>
    </recommendedName>
</protein>
<gene>
    <name evidence="4" type="ORF">METZ01_LOCUS230309</name>
</gene>
<dbReference type="SUPFAM" id="SSF52467">
    <property type="entry name" value="DHS-like NAD/FAD-binding domain"/>
    <property type="match status" value="1"/>
</dbReference>
<dbReference type="Gene3D" id="3.40.50.1220">
    <property type="entry name" value="TPP-binding domain"/>
    <property type="match status" value="1"/>
</dbReference>
<evidence type="ECO:0000256" key="2">
    <source>
        <dbReference type="ARBA" id="ARBA00023027"/>
    </source>
</evidence>
<dbReference type="InterPro" id="IPR026591">
    <property type="entry name" value="Sirtuin_cat_small_dom_sf"/>
</dbReference>
<evidence type="ECO:0000259" key="3">
    <source>
        <dbReference type="PROSITE" id="PS50305"/>
    </source>
</evidence>
<dbReference type="GO" id="GO:0005634">
    <property type="term" value="C:nucleus"/>
    <property type="evidence" value="ECO:0007669"/>
    <property type="project" value="TreeGrafter"/>
</dbReference>